<accession>A0A4Z2IXS9</accession>
<evidence type="ECO:0000313" key="3">
    <source>
        <dbReference type="Proteomes" id="UP000314294"/>
    </source>
</evidence>
<evidence type="ECO:0000313" key="2">
    <source>
        <dbReference type="EMBL" id="TNN82799.1"/>
    </source>
</evidence>
<name>A0A4Z2IXS9_9TELE</name>
<gene>
    <name evidence="2" type="ORF">EYF80_007040</name>
</gene>
<proteinExistence type="predicted"/>
<comment type="caution">
    <text evidence="2">The sequence shown here is derived from an EMBL/GenBank/DDBJ whole genome shotgun (WGS) entry which is preliminary data.</text>
</comment>
<sequence>MISFERVGRVLMSLQFHHQPDERTDCNASWDTDTRSSQKWALYSCEVAPLDKSNQGQVEADSGTFTERIILWHHERVKLERDNPKTQKSRLEAEGTKPRQRETEQEKQVAEHQSQANPDMRGRIGL</sequence>
<dbReference type="Proteomes" id="UP000314294">
    <property type="component" value="Unassembled WGS sequence"/>
</dbReference>
<dbReference type="AlphaFoldDB" id="A0A4Z2IXS9"/>
<evidence type="ECO:0000256" key="1">
    <source>
        <dbReference type="SAM" id="MobiDB-lite"/>
    </source>
</evidence>
<keyword evidence="3" id="KW-1185">Reference proteome</keyword>
<feature type="compositionally biased region" description="Basic and acidic residues" evidence="1">
    <location>
        <begin position="78"/>
        <end position="110"/>
    </location>
</feature>
<feature type="region of interest" description="Disordered" evidence="1">
    <location>
        <begin position="78"/>
        <end position="126"/>
    </location>
</feature>
<reference evidence="2 3" key="1">
    <citation type="submission" date="2019-03" db="EMBL/GenBank/DDBJ databases">
        <title>First draft genome of Liparis tanakae, snailfish: a comprehensive survey of snailfish specific genes.</title>
        <authorList>
            <person name="Kim W."/>
            <person name="Song I."/>
            <person name="Jeong J.-H."/>
            <person name="Kim D."/>
            <person name="Kim S."/>
            <person name="Ryu S."/>
            <person name="Song J.Y."/>
            <person name="Lee S.K."/>
        </authorList>
    </citation>
    <scope>NUCLEOTIDE SEQUENCE [LARGE SCALE GENOMIC DNA]</scope>
    <source>
        <tissue evidence="2">Muscle</tissue>
    </source>
</reference>
<protein>
    <submittedName>
        <fullName evidence="2">Uncharacterized protein</fullName>
    </submittedName>
</protein>
<organism evidence="2 3">
    <name type="scientific">Liparis tanakae</name>
    <name type="common">Tanaka's snailfish</name>
    <dbReference type="NCBI Taxonomy" id="230148"/>
    <lineage>
        <taxon>Eukaryota</taxon>
        <taxon>Metazoa</taxon>
        <taxon>Chordata</taxon>
        <taxon>Craniata</taxon>
        <taxon>Vertebrata</taxon>
        <taxon>Euteleostomi</taxon>
        <taxon>Actinopterygii</taxon>
        <taxon>Neopterygii</taxon>
        <taxon>Teleostei</taxon>
        <taxon>Neoteleostei</taxon>
        <taxon>Acanthomorphata</taxon>
        <taxon>Eupercaria</taxon>
        <taxon>Perciformes</taxon>
        <taxon>Cottioidei</taxon>
        <taxon>Cottales</taxon>
        <taxon>Liparidae</taxon>
        <taxon>Liparis</taxon>
    </lineage>
</organism>
<dbReference type="EMBL" id="SRLO01000037">
    <property type="protein sequence ID" value="TNN82799.1"/>
    <property type="molecule type" value="Genomic_DNA"/>
</dbReference>